<dbReference type="OrthoDB" id="1752182at2759"/>
<evidence type="ECO:0000313" key="2">
    <source>
        <dbReference type="Proteomes" id="UP000321393"/>
    </source>
</evidence>
<sequence length="220" mass="25697">MIHRVTPKTLDGGMIQILGGDLKNQNLPTLLLPHHHHKKEAIQISKKKRWLSQPRKEFKNVEELLKVFKKVEVNLPLLAAIKSIPRYAKFLKELCTHKRRSRSQEKENGIELKVLPSNLKYVFLGENNIYPVTISKELTGGQEARLLETLKRHRQTIGWSLEDIKRIDPSFCTHRIHLEERTKNKVQPQRRLNPTLKEVVKKEVLKLKDVVIIYPILHST</sequence>
<comment type="caution">
    <text evidence="1">The sequence shown here is derived from an EMBL/GenBank/DDBJ whole genome shotgun (WGS) entry which is preliminary data.</text>
</comment>
<dbReference type="EMBL" id="SSTE01000903">
    <property type="protein sequence ID" value="KAA0066234.1"/>
    <property type="molecule type" value="Genomic_DNA"/>
</dbReference>
<gene>
    <name evidence="1" type="ORF">E6C27_scaffold21G002600</name>
</gene>
<accession>A0A5A7VG00</accession>
<name>A0A5A7VG00_CUCMM</name>
<reference evidence="1 2" key="1">
    <citation type="submission" date="2019-08" db="EMBL/GenBank/DDBJ databases">
        <title>Draft genome sequences of two oriental melons (Cucumis melo L. var makuwa).</title>
        <authorList>
            <person name="Kwon S.-Y."/>
        </authorList>
    </citation>
    <scope>NUCLEOTIDE SEQUENCE [LARGE SCALE GENOMIC DNA]</scope>
    <source>
        <strain evidence="2">cv. SW 3</strain>
        <tissue evidence="1">Leaf</tissue>
    </source>
</reference>
<proteinExistence type="predicted"/>
<dbReference type="Proteomes" id="UP000321393">
    <property type="component" value="Unassembled WGS sequence"/>
</dbReference>
<dbReference type="AlphaFoldDB" id="A0A5A7VG00"/>
<evidence type="ECO:0000313" key="1">
    <source>
        <dbReference type="EMBL" id="KAA0066234.1"/>
    </source>
</evidence>
<protein>
    <submittedName>
        <fullName evidence="1">Retrovirus-related Pol polyprotein from transposon 297 family</fullName>
    </submittedName>
</protein>
<organism evidence="1 2">
    <name type="scientific">Cucumis melo var. makuwa</name>
    <name type="common">Oriental melon</name>
    <dbReference type="NCBI Taxonomy" id="1194695"/>
    <lineage>
        <taxon>Eukaryota</taxon>
        <taxon>Viridiplantae</taxon>
        <taxon>Streptophyta</taxon>
        <taxon>Embryophyta</taxon>
        <taxon>Tracheophyta</taxon>
        <taxon>Spermatophyta</taxon>
        <taxon>Magnoliopsida</taxon>
        <taxon>eudicotyledons</taxon>
        <taxon>Gunneridae</taxon>
        <taxon>Pentapetalae</taxon>
        <taxon>rosids</taxon>
        <taxon>fabids</taxon>
        <taxon>Cucurbitales</taxon>
        <taxon>Cucurbitaceae</taxon>
        <taxon>Benincaseae</taxon>
        <taxon>Cucumis</taxon>
    </lineage>
</organism>
<dbReference type="Gene3D" id="3.10.10.10">
    <property type="entry name" value="HIV Type 1 Reverse Transcriptase, subunit A, domain 1"/>
    <property type="match status" value="1"/>
</dbReference>